<dbReference type="InterPro" id="IPR000477">
    <property type="entry name" value="RT_dom"/>
</dbReference>
<dbReference type="InParanoid" id="I1BIR0"/>
<name>I1BIR0_RHIO9</name>
<dbReference type="CDD" id="cd01650">
    <property type="entry name" value="RT_nLTR_like"/>
    <property type="match status" value="1"/>
</dbReference>
<accession>I1BIR0</accession>
<dbReference type="VEuPathDB" id="FungiDB:RO3G_00794"/>
<evidence type="ECO:0000313" key="3">
    <source>
        <dbReference type="Proteomes" id="UP000009138"/>
    </source>
</evidence>
<dbReference type="RefSeq" id="XP_067511486.1">
    <property type="nucleotide sequence ID" value="XM_067655385.1"/>
</dbReference>
<dbReference type="Pfam" id="PF00078">
    <property type="entry name" value="RVT_1"/>
    <property type="match status" value="1"/>
</dbReference>
<sequence>MITWNERLKYGRPTSITYHGNSIIDYFISTTELTEPKLVIRDDLSLDSNHKFMTLSFQTNIPGSNLLPPKRLTWHLGKLKDDKKVTTYQQVFTNLTADLIPHPPPLLPDRSSAINYIEDFNSAICQAIYQSLDQVCGKSDQQKDAELQKFWTIELQDTFNLKEYYYRKWRKAQGLNRLKYWLLHQETKALLRRMVLRRRRETWHNFCERMEQGEYTKSIARFCKIRKNRNLKPSFTTLEGPQHAANLMASHLNSIYAGHLLHETEPRLHIQQDCSATSARETCPILLDDILSSIKQLPSKKAPGSDHIRQEMLLPIQDRLSHLLLFLFQLCWSWSYTPEGWRVAQVVPIYKKDDPTEPSNYRPISLTSIFRKILERCLYQFLVDNSPPLDLAQGGFREARGSLNQALCLAEICNILRRHHRVTPVLAFLDIKSAYDTVDRNYIWQKLEHTAPTALLCLIRNLFDDVQIEVLLNNATSTRFSPVTGVLQGSILSPFLYSIYINDLPKTLRPQPIEEGLSPVQLPPLMNCLLYADDVVLIADKKQMVHLLKKCEDHSHKLGYRWNPKKCVILDPTDQPLKYTLYGDVLAALPSFSYLGIPFRPGGYLNTFGLLSNNINKALAMMNQLSSIGINPKGFSPLLATRFYTQIVRAQLEYGLAINKITSLLAKKLEDAQNICLRRIFGGSSRSSVKVMLHLTKLPTMQERTYILQAQFLLRSLTLPDDTLLTCLLPHIRRSDSHSCWYKLSKSPLWAQCLPHPEQLDKRTLKKIQLQFRQDNLNQARSSRHSILLSQCRPTISLDPILWLPMTKTERNRCVRWRLGWLPGGKLEPCPRHPIQMLTKQHASKILYRSFSTDYQTEYHVHLTPPLHGLFVGRSSVLYFMNLTTYSIIRTNRHRHFNQGKDSSIGYPLPFTSDIHLFPSLSLPYLFYP</sequence>
<dbReference type="STRING" id="246409.I1BIR0"/>
<evidence type="ECO:0000313" key="2">
    <source>
        <dbReference type="EMBL" id="EIE76090.1"/>
    </source>
</evidence>
<feature type="domain" description="Reverse transcriptase" evidence="1">
    <location>
        <begin position="330"/>
        <end position="599"/>
    </location>
</feature>
<organism evidence="2 3">
    <name type="scientific">Rhizopus delemar (strain RA 99-880 / ATCC MYA-4621 / FGSC 9543 / NRRL 43880)</name>
    <name type="common">Mucormycosis agent</name>
    <name type="synonym">Rhizopus arrhizus var. delemar</name>
    <dbReference type="NCBI Taxonomy" id="246409"/>
    <lineage>
        <taxon>Eukaryota</taxon>
        <taxon>Fungi</taxon>
        <taxon>Fungi incertae sedis</taxon>
        <taxon>Mucoromycota</taxon>
        <taxon>Mucoromycotina</taxon>
        <taxon>Mucoromycetes</taxon>
        <taxon>Mucorales</taxon>
        <taxon>Mucorineae</taxon>
        <taxon>Rhizopodaceae</taxon>
        <taxon>Rhizopus</taxon>
    </lineage>
</organism>
<dbReference type="AlphaFoldDB" id="I1BIR0"/>
<dbReference type="SUPFAM" id="SSF56672">
    <property type="entry name" value="DNA/RNA polymerases"/>
    <property type="match status" value="1"/>
</dbReference>
<dbReference type="OMA" id="WIRNIWH"/>
<dbReference type="GeneID" id="93607766"/>
<dbReference type="PROSITE" id="PS50878">
    <property type="entry name" value="RT_POL"/>
    <property type="match status" value="1"/>
</dbReference>
<dbReference type="eggNOG" id="KOG1075">
    <property type="taxonomic scope" value="Eukaryota"/>
</dbReference>
<dbReference type="Proteomes" id="UP000009138">
    <property type="component" value="Unassembled WGS sequence"/>
</dbReference>
<evidence type="ECO:0000259" key="1">
    <source>
        <dbReference type="PROSITE" id="PS50878"/>
    </source>
</evidence>
<dbReference type="PANTHER" id="PTHR19446">
    <property type="entry name" value="REVERSE TRANSCRIPTASES"/>
    <property type="match status" value="1"/>
</dbReference>
<keyword evidence="3" id="KW-1185">Reference proteome</keyword>
<proteinExistence type="predicted"/>
<protein>
    <recommendedName>
        <fullName evidence="1">Reverse transcriptase domain-containing protein</fullName>
    </recommendedName>
</protein>
<dbReference type="EMBL" id="CH476732">
    <property type="protein sequence ID" value="EIE76090.1"/>
    <property type="molecule type" value="Genomic_DNA"/>
</dbReference>
<reference evidence="2 3" key="1">
    <citation type="journal article" date="2009" name="PLoS Genet.">
        <title>Genomic analysis of the basal lineage fungus Rhizopus oryzae reveals a whole-genome duplication.</title>
        <authorList>
            <person name="Ma L.-J."/>
            <person name="Ibrahim A.S."/>
            <person name="Skory C."/>
            <person name="Grabherr M.G."/>
            <person name="Burger G."/>
            <person name="Butler M."/>
            <person name="Elias M."/>
            <person name="Idnurm A."/>
            <person name="Lang B.F."/>
            <person name="Sone T."/>
            <person name="Abe A."/>
            <person name="Calvo S.E."/>
            <person name="Corrochano L.M."/>
            <person name="Engels R."/>
            <person name="Fu J."/>
            <person name="Hansberg W."/>
            <person name="Kim J.-M."/>
            <person name="Kodira C.D."/>
            <person name="Koehrsen M.J."/>
            <person name="Liu B."/>
            <person name="Miranda-Saavedra D."/>
            <person name="O'Leary S."/>
            <person name="Ortiz-Castellanos L."/>
            <person name="Poulter R."/>
            <person name="Rodriguez-Romero J."/>
            <person name="Ruiz-Herrera J."/>
            <person name="Shen Y.-Q."/>
            <person name="Zeng Q."/>
            <person name="Galagan J."/>
            <person name="Birren B.W."/>
            <person name="Cuomo C.A."/>
            <person name="Wickes B.L."/>
        </authorList>
    </citation>
    <scope>NUCLEOTIDE SEQUENCE [LARGE SCALE GENOMIC DNA]</scope>
    <source>
        <strain evidence="3">RA 99-880 / ATCC MYA-4621 / FGSC 9543 / NRRL 43880</strain>
    </source>
</reference>
<gene>
    <name evidence="2" type="ORF">RO3G_00794</name>
</gene>
<dbReference type="InterPro" id="IPR043502">
    <property type="entry name" value="DNA/RNA_pol_sf"/>
</dbReference>